<dbReference type="InterPro" id="IPR029051">
    <property type="entry name" value="DUF4352"/>
</dbReference>
<accession>A0ABQ2J8A8</accession>
<protein>
    <recommendedName>
        <fullName evidence="4">DUF4352 domain-containing protein</fullName>
    </recommendedName>
</protein>
<feature type="signal peptide" evidence="3">
    <location>
        <begin position="1"/>
        <end position="22"/>
    </location>
</feature>
<dbReference type="Proteomes" id="UP000600080">
    <property type="component" value="Unassembled WGS sequence"/>
</dbReference>
<evidence type="ECO:0000259" key="4">
    <source>
        <dbReference type="Pfam" id="PF11611"/>
    </source>
</evidence>
<feature type="region of interest" description="Disordered" evidence="2">
    <location>
        <begin position="29"/>
        <end position="61"/>
    </location>
</feature>
<evidence type="ECO:0000313" key="6">
    <source>
        <dbReference type="Proteomes" id="UP000600080"/>
    </source>
</evidence>
<evidence type="ECO:0000256" key="2">
    <source>
        <dbReference type="SAM" id="MobiDB-lite"/>
    </source>
</evidence>
<dbReference type="Gene3D" id="2.60.40.1240">
    <property type="match status" value="1"/>
</dbReference>
<feature type="domain" description="DUF4352" evidence="4">
    <location>
        <begin position="83"/>
        <end position="177"/>
    </location>
</feature>
<reference evidence="6" key="1">
    <citation type="journal article" date="2019" name="Int. J. Syst. Evol. Microbiol.">
        <title>The Global Catalogue of Microorganisms (GCM) 10K type strain sequencing project: providing services to taxonomists for standard genome sequencing and annotation.</title>
        <authorList>
            <consortium name="The Broad Institute Genomics Platform"/>
            <consortium name="The Broad Institute Genome Sequencing Center for Infectious Disease"/>
            <person name="Wu L."/>
            <person name="Ma J."/>
        </authorList>
    </citation>
    <scope>NUCLEOTIDE SEQUENCE [LARGE SCALE GENOMIC DNA]</scope>
    <source>
        <strain evidence="6">CGMCC 4.7323</strain>
    </source>
</reference>
<dbReference type="Pfam" id="PF11611">
    <property type="entry name" value="DUF4352"/>
    <property type="match status" value="1"/>
</dbReference>
<evidence type="ECO:0000313" key="5">
    <source>
        <dbReference type="EMBL" id="GGN40156.1"/>
    </source>
</evidence>
<feature type="chain" id="PRO_5046733735" description="DUF4352 domain-containing protein" evidence="3">
    <location>
        <begin position="23"/>
        <end position="199"/>
    </location>
</feature>
<organism evidence="5 6">
    <name type="scientific">Streptomyces kronopolitis</name>
    <dbReference type="NCBI Taxonomy" id="1612435"/>
    <lineage>
        <taxon>Bacteria</taxon>
        <taxon>Bacillati</taxon>
        <taxon>Actinomycetota</taxon>
        <taxon>Actinomycetes</taxon>
        <taxon>Kitasatosporales</taxon>
        <taxon>Streptomycetaceae</taxon>
        <taxon>Streptomyces</taxon>
    </lineage>
</organism>
<gene>
    <name evidence="5" type="ORF">GCM10012285_17900</name>
</gene>
<evidence type="ECO:0000256" key="1">
    <source>
        <dbReference type="ARBA" id="ARBA00022729"/>
    </source>
</evidence>
<keyword evidence="1 3" id="KW-0732">Signal</keyword>
<dbReference type="InterPro" id="IPR029050">
    <property type="entry name" value="Immunoprotect_excell_Ig-like"/>
</dbReference>
<name>A0ABQ2J8A8_9ACTN</name>
<evidence type="ECO:0000256" key="3">
    <source>
        <dbReference type="SAM" id="SignalP"/>
    </source>
</evidence>
<keyword evidence="6" id="KW-1185">Reference proteome</keyword>
<comment type="caution">
    <text evidence="5">The sequence shown here is derived from an EMBL/GenBank/DDBJ whole genome shotgun (WGS) entry which is preliminary data.</text>
</comment>
<dbReference type="PROSITE" id="PS51257">
    <property type="entry name" value="PROKAR_LIPOPROTEIN"/>
    <property type="match status" value="1"/>
</dbReference>
<proteinExistence type="predicted"/>
<dbReference type="EMBL" id="BMND01000005">
    <property type="protein sequence ID" value="GGN40156.1"/>
    <property type="molecule type" value="Genomic_DNA"/>
</dbReference>
<sequence length="199" mass="20648">MRPSIRVATLAVGALITAVLTAGCSPFSKAPDAAPAGPQGAAEGKAADAAVEPSETPAKTPLVAVGKSGTYTAEDSATHVKTKMQITLKDVRTVSPSEINTTSKPKGQFVILTLTVKNIGNKDGGFHPYGLMKWEDTQTAEQDASTLEKTDVGQDVDATYRPGQNVTGDVVLDVPRMGGKVNFYDGLAAASLSFELPAD</sequence>
<feature type="compositionally biased region" description="Low complexity" evidence="2">
    <location>
        <begin position="30"/>
        <end position="50"/>
    </location>
</feature>